<accession>A0A4U0V702</accession>
<keyword evidence="1" id="KW-0175">Coiled coil</keyword>
<protein>
    <recommendedName>
        <fullName evidence="2">Kinetochore protein Sos7 coiled-coil domain-containing protein</fullName>
    </recommendedName>
</protein>
<dbReference type="PANTHER" id="PTHR37329:SF1">
    <property type="entry name" value="KINETOCHORE PROTEIN SOS7"/>
    <property type="match status" value="1"/>
</dbReference>
<dbReference type="Pfam" id="PF20882">
    <property type="entry name" value="Sos7"/>
    <property type="match status" value="1"/>
</dbReference>
<comment type="caution">
    <text evidence="3">The sequence shown here is derived from an EMBL/GenBank/DDBJ whole genome shotgun (WGS) entry which is preliminary data.</text>
</comment>
<dbReference type="OrthoDB" id="18959at2759"/>
<reference evidence="3 4" key="1">
    <citation type="submission" date="2017-03" db="EMBL/GenBank/DDBJ databases">
        <title>Genomes of endolithic fungi from Antarctica.</title>
        <authorList>
            <person name="Coleine C."/>
            <person name="Masonjones S."/>
            <person name="Stajich J.E."/>
        </authorList>
    </citation>
    <scope>NUCLEOTIDE SEQUENCE [LARGE SCALE GENOMIC DNA]</scope>
    <source>
        <strain evidence="3 4">CCFEE 5311</strain>
    </source>
</reference>
<dbReference type="Gene3D" id="1.10.287.1490">
    <property type="match status" value="1"/>
</dbReference>
<dbReference type="Proteomes" id="UP000310066">
    <property type="component" value="Unassembled WGS sequence"/>
</dbReference>
<evidence type="ECO:0000313" key="4">
    <source>
        <dbReference type="Proteomes" id="UP000310066"/>
    </source>
</evidence>
<dbReference type="GO" id="GO:0000776">
    <property type="term" value="C:kinetochore"/>
    <property type="evidence" value="ECO:0007669"/>
    <property type="project" value="InterPro"/>
</dbReference>
<dbReference type="EMBL" id="NAJP01000014">
    <property type="protein sequence ID" value="TKA44578.1"/>
    <property type="molecule type" value="Genomic_DNA"/>
</dbReference>
<evidence type="ECO:0000256" key="1">
    <source>
        <dbReference type="SAM" id="Coils"/>
    </source>
</evidence>
<proteinExistence type="predicted"/>
<organism evidence="3 4">
    <name type="scientific">Friedmanniomyces endolithicus</name>
    <dbReference type="NCBI Taxonomy" id="329885"/>
    <lineage>
        <taxon>Eukaryota</taxon>
        <taxon>Fungi</taxon>
        <taxon>Dikarya</taxon>
        <taxon>Ascomycota</taxon>
        <taxon>Pezizomycotina</taxon>
        <taxon>Dothideomycetes</taxon>
        <taxon>Dothideomycetidae</taxon>
        <taxon>Mycosphaerellales</taxon>
        <taxon>Teratosphaeriaceae</taxon>
        <taxon>Friedmanniomyces</taxon>
    </lineage>
</organism>
<evidence type="ECO:0000313" key="3">
    <source>
        <dbReference type="EMBL" id="TKA44578.1"/>
    </source>
</evidence>
<evidence type="ECO:0000259" key="2">
    <source>
        <dbReference type="Pfam" id="PF20882"/>
    </source>
</evidence>
<feature type="coiled-coil region" evidence="1">
    <location>
        <begin position="98"/>
        <end position="143"/>
    </location>
</feature>
<dbReference type="AlphaFoldDB" id="A0A4U0V702"/>
<dbReference type="InterPro" id="IPR048781">
    <property type="entry name" value="Sos7_CC"/>
</dbReference>
<dbReference type="PANTHER" id="PTHR37329">
    <property type="entry name" value="KINETOCHORE PROTEIN SOS7"/>
    <property type="match status" value="1"/>
</dbReference>
<sequence length="274" mass="30433">MDAEAALAELQNINQLTILDLAYPILNSSSSSAPKRTSGASDASNQANITPALLAADLAHYRDLFSKLRFSYVEQVTKERLLRAITSDPPEFVESSANAELGEKLKVDKAALKEKKEELQTLIGELEAQGRSLANRYENIQLQSAQLEALPAEIEHLQVTINTLQAQQEPTSSNPALSLPLQPTLDLLADREQQLSDLDHQIALLRAAIPAKRNEVENLKDELAPLQMRKMKAVQEAQEARRRRQDGAGIGDELEERGRWLRGVETGLRRMLEV</sequence>
<dbReference type="GO" id="GO:0051315">
    <property type="term" value="P:attachment of mitotic spindle microtubules to kinetochore"/>
    <property type="evidence" value="ECO:0007669"/>
    <property type="project" value="TreeGrafter"/>
</dbReference>
<gene>
    <name evidence="3" type="ORF">B0A54_04528</name>
</gene>
<dbReference type="STRING" id="329885.A0A4U0V702"/>
<feature type="domain" description="Kinetochore protein Sos7 coiled-coil" evidence="2">
    <location>
        <begin position="63"/>
        <end position="137"/>
    </location>
</feature>
<dbReference type="InterPro" id="IPR037475">
    <property type="entry name" value="Sos7"/>
</dbReference>
<dbReference type="GO" id="GO:0034501">
    <property type="term" value="P:protein localization to kinetochore"/>
    <property type="evidence" value="ECO:0007669"/>
    <property type="project" value="InterPro"/>
</dbReference>
<name>A0A4U0V702_9PEZI</name>